<reference evidence="6 7" key="1">
    <citation type="submission" date="2019-03" db="EMBL/GenBank/DDBJ databases">
        <title>Flavobacterium TSA-D2 sp. nov., isolated from arctic soil.</title>
        <authorList>
            <person name="Chaudhary D.K."/>
        </authorList>
    </citation>
    <scope>NUCLEOTIDE SEQUENCE [LARGE SCALE GENOMIC DNA]</scope>
    <source>
        <strain evidence="6 7">TSA-D2</strain>
    </source>
</reference>
<evidence type="ECO:0000313" key="6">
    <source>
        <dbReference type="EMBL" id="TDE01739.1"/>
    </source>
</evidence>
<dbReference type="PANTHER" id="PTHR43243:SF11">
    <property type="entry name" value="AMINO ACID PERMEASE_ SLC12A DOMAIN-CONTAINING PROTEIN"/>
    <property type="match status" value="1"/>
</dbReference>
<feature type="transmembrane region" description="Helical" evidence="5">
    <location>
        <begin position="348"/>
        <end position="369"/>
    </location>
</feature>
<evidence type="ECO:0000256" key="5">
    <source>
        <dbReference type="SAM" id="Phobius"/>
    </source>
</evidence>
<evidence type="ECO:0000256" key="3">
    <source>
        <dbReference type="ARBA" id="ARBA00022989"/>
    </source>
</evidence>
<dbReference type="PANTHER" id="PTHR43243">
    <property type="entry name" value="INNER MEMBRANE TRANSPORTER YGJI-RELATED"/>
    <property type="match status" value="1"/>
</dbReference>
<dbReference type="EMBL" id="SMFO01000014">
    <property type="protein sequence ID" value="TDE01739.1"/>
    <property type="molecule type" value="Genomic_DNA"/>
</dbReference>
<dbReference type="GO" id="GO:0016020">
    <property type="term" value="C:membrane"/>
    <property type="evidence" value="ECO:0007669"/>
    <property type="project" value="UniProtKB-SubCell"/>
</dbReference>
<keyword evidence="2 5" id="KW-0812">Transmembrane</keyword>
<keyword evidence="7" id="KW-1185">Reference proteome</keyword>
<feature type="transmembrane region" description="Helical" evidence="5">
    <location>
        <begin position="271"/>
        <end position="300"/>
    </location>
</feature>
<dbReference type="Pfam" id="PF13520">
    <property type="entry name" value="AA_permease_2"/>
    <property type="match status" value="1"/>
</dbReference>
<dbReference type="RefSeq" id="WP_132112664.1">
    <property type="nucleotide sequence ID" value="NZ_SMFO01000014.1"/>
</dbReference>
<feature type="transmembrane region" description="Helical" evidence="5">
    <location>
        <begin position="189"/>
        <end position="207"/>
    </location>
</feature>
<gene>
    <name evidence="6" type="ORF">E0F98_14305</name>
</gene>
<name>A0A4R5CMX0_9FLAO</name>
<feature type="transmembrane region" description="Helical" evidence="5">
    <location>
        <begin position="114"/>
        <end position="137"/>
    </location>
</feature>
<feature type="transmembrane region" description="Helical" evidence="5">
    <location>
        <begin position="34"/>
        <end position="55"/>
    </location>
</feature>
<dbReference type="GO" id="GO:0015171">
    <property type="term" value="F:amino acid transmembrane transporter activity"/>
    <property type="evidence" value="ECO:0007669"/>
    <property type="project" value="TreeGrafter"/>
</dbReference>
<comment type="caution">
    <text evidence="6">The sequence shown here is derived from an EMBL/GenBank/DDBJ whole genome shotgun (WGS) entry which is preliminary data.</text>
</comment>
<dbReference type="InterPro" id="IPR002293">
    <property type="entry name" value="AA/rel_permease1"/>
</dbReference>
<dbReference type="Proteomes" id="UP000294597">
    <property type="component" value="Unassembled WGS sequence"/>
</dbReference>
<dbReference type="Gene3D" id="1.20.1740.10">
    <property type="entry name" value="Amino acid/polyamine transporter I"/>
    <property type="match status" value="1"/>
</dbReference>
<evidence type="ECO:0000313" key="7">
    <source>
        <dbReference type="Proteomes" id="UP000294597"/>
    </source>
</evidence>
<comment type="subcellular location">
    <subcellularLocation>
        <location evidence="1">Membrane</location>
        <topology evidence="1">Multi-pass membrane protein</topology>
    </subcellularLocation>
</comment>
<keyword evidence="3 5" id="KW-1133">Transmembrane helix</keyword>
<keyword evidence="4 5" id="KW-0472">Membrane</keyword>
<accession>A0A4R5CMX0</accession>
<dbReference type="AlphaFoldDB" id="A0A4R5CMX0"/>
<feature type="transmembrane region" description="Helical" evidence="5">
    <location>
        <begin position="228"/>
        <end position="251"/>
    </location>
</feature>
<evidence type="ECO:0000256" key="4">
    <source>
        <dbReference type="ARBA" id="ARBA00023136"/>
    </source>
</evidence>
<feature type="transmembrane region" description="Helical" evidence="5">
    <location>
        <begin position="408"/>
        <end position="427"/>
    </location>
</feature>
<protein>
    <submittedName>
        <fullName evidence="6">APC family permease</fullName>
    </submittedName>
</protein>
<evidence type="ECO:0000256" key="2">
    <source>
        <dbReference type="ARBA" id="ARBA00022692"/>
    </source>
</evidence>
<organism evidence="6 7">
    <name type="scientific">Flavobacterium hiemivividum</name>
    <dbReference type="NCBI Taxonomy" id="2541734"/>
    <lineage>
        <taxon>Bacteria</taxon>
        <taxon>Pseudomonadati</taxon>
        <taxon>Bacteroidota</taxon>
        <taxon>Flavobacteriia</taxon>
        <taxon>Flavobacteriales</taxon>
        <taxon>Flavobacteriaceae</taxon>
        <taxon>Flavobacterium</taxon>
    </lineage>
</organism>
<feature type="transmembrane region" description="Helical" evidence="5">
    <location>
        <begin position="381"/>
        <end position="402"/>
    </location>
</feature>
<feature type="transmembrane region" description="Helical" evidence="5">
    <location>
        <begin position="144"/>
        <end position="169"/>
    </location>
</feature>
<feature type="transmembrane region" description="Helical" evidence="5">
    <location>
        <begin position="84"/>
        <end position="102"/>
    </location>
</feature>
<feature type="transmembrane region" description="Helical" evidence="5">
    <location>
        <begin position="321"/>
        <end position="342"/>
    </location>
</feature>
<proteinExistence type="predicted"/>
<evidence type="ECO:0000256" key="1">
    <source>
        <dbReference type="ARBA" id="ARBA00004141"/>
    </source>
</evidence>
<sequence length="581" mass="64147">MKKVLHKKLNELQATAICGNDISSSCLYVSALTIMYAGQYAWISLLFVAVVLFLFRKIYGEVVGAIPLNGGAYNVLLNTSTKKMASLAATLTVLSYMATAVISASEGMHYLHSIIPGINITITTVIVLLTFTGLVILGIGESAFVAVIIFIIHIATLCLLVIASGWFLVNHGLQTFHINWNLPVSSGGIVNALFLGFSAAMLGISGFESSANFVEEQENGVFPKTLRNMWAIVSFFNPMIAFLLICIIPLAEVGEHQQSLLAFLGKTTGGTWLAYIISIDAVLVLCGAVLTSFVGVSGLLNRMTLDRILPNYFLKQNKRGAHYRIIISFLILCLSVLFVTGGNILTLAGVYTFSFLAVMGLFGIGNLLLKFKRKKLPRPEKARGIAVVAAVAMVVVAFIGNIKLNVDSFYTFINYLVPSLLFVGIMLNRSFLIQLTIDALEYFYKPMRKMVIFSNRYLMKLNLKINSQEFVFFTKGDDVAILNKVMQYVQNNESTKKLKIVNVKLEGAPSNESLIMDLKVLDRAYPDIDIEFIELEGVFGPEIIDELSEKWKIPKNFMFIGSPGDRFSYRVAELGGVRLIM</sequence>